<keyword evidence="3" id="KW-1185">Reference proteome</keyword>
<dbReference type="GO" id="GO:0004519">
    <property type="term" value="F:endonuclease activity"/>
    <property type="evidence" value="ECO:0007669"/>
    <property type="project" value="UniProtKB-KW"/>
</dbReference>
<evidence type="ECO:0000313" key="3">
    <source>
        <dbReference type="Proteomes" id="UP000196536"/>
    </source>
</evidence>
<feature type="domain" description="SMODS-associated and fused to various effectors" evidence="1">
    <location>
        <begin position="326"/>
        <end position="511"/>
    </location>
</feature>
<dbReference type="Proteomes" id="UP000196536">
    <property type="component" value="Unassembled WGS sequence"/>
</dbReference>
<dbReference type="RefSeq" id="WP_087621274.1">
    <property type="nucleotide sequence ID" value="NZ_NEXX01000005.1"/>
</dbReference>
<evidence type="ECO:0000259" key="1">
    <source>
        <dbReference type="Pfam" id="PF18145"/>
    </source>
</evidence>
<name>A0A1Z9YVP9_9GAMM</name>
<dbReference type="NCBIfam" id="NF033611">
    <property type="entry name" value="SAVED"/>
    <property type="match status" value="1"/>
</dbReference>
<organism evidence="2 3">
    <name type="scientific">Acinetobacter populi</name>
    <dbReference type="NCBI Taxonomy" id="1582270"/>
    <lineage>
        <taxon>Bacteria</taxon>
        <taxon>Pseudomonadati</taxon>
        <taxon>Pseudomonadota</taxon>
        <taxon>Gammaproteobacteria</taxon>
        <taxon>Moraxellales</taxon>
        <taxon>Moraxellaceae</taxon>
        <taxon>Acinetobacter</taxon>
    </lineage>
</organism>
<dbReference type="Pfam" id="PF18145">
    <property type="entry name" value="SAVED"/>
    <property type="match status" value="1"/>
</dbReference>
<proteinExistence type="predicted"/>
<keyword evidence="2" id="KW-0378">Hydrolase</keyword>
<comment type="caution">
    <text evidence="2">The sequence shown here is derived from an EMBL/GenBank/DDBJ whole genome shotgun (WGS) entry which is preliminary data.</text>
</comment>
<reference evidence="2 3" key="1">
    <citation type="submission" date="2017-05" db="EMBL/GenBank/DDBJ databases">
        <title>Acinetobacter populi ANC 5415 (= PBJ7), whole genome shotgun sequencing project.</title>
        <authorList>
            <person name="Nemec A."/>
            <person name="Radolfova-Krizova L."/>
        </authorList>
    </citation>
    <scope>NUCLEOTIDE SEQUENCE [LARGE SCALE GENOMIC DNA]</scope>
    <source>
        <strain evidence="2 3">PBJ7</strain>
    </source>
</reference>
<dbReference type="AlphaFoldDB" id="A0A1Z9YVP9"/>
<dbReference type="EMBL" id="NEXX01000005">
    <property type="protein sequence ID" value="OUY06271.1"/>
    <property type="molecule type" value="Genomic_DNA"/>
</dbReference>
<dbReference type="OrthoDB" id="9052589at2"/>
<gene>
    <name evidence="2" type="ORF">CAP51_13460</name>
</gene>
<evidence type="ECO:0000313" key="2">
    <source>
        <dbReference type="EMBL" id="OUY06271.1"/>
    </source>
</evidence>
<keyword evidence="2" id="KW-0255">Endonuclease</keyword>
<protein>
    <submittedName>
        <fullName evidence="2">HNH endonuclease</fullName>
    </submittedName>
</protein>
<sequence>MTSVDTKIFNQAMDIPFEELEKVLSYISDIKKFITWNKIGLLSDESRKNLIILLFKDTFLCGTLRLNLDIKEYGKCIDTINETNQPIDLRFWQGNTLSKEDIENIESLKTIWDACDAISTHLNNSQQVLDFLTSYFSHTNKLGRGKDFNKATKDKVWSDSHGRCMFLGCGEPLQYDFLTGNGGNFSYLAHNVASAEGGERGIPYLSEALSNEPNNVLLLCDKHHRLIDKVAAADYPATTLALMRKEFCDLTESLLNGLSFEAVPVYTILWPVNGQFVSNPQLKDIASSLSLLKARIKGQERCLTDSNTPYRKKPEKFNEDLIELIQEEADQILQGTKREGHKAALFAFGPMPALIGLGSLLGNKNEFTPMLRYRDSSSWLWPHENVIDSFYKIEGLGSLTQGEDIVICINFTAIAEPIKKQAEQLNKTIGASIIEITALPEYLGNGAIPNPESGKKFCARLQQLLHDLKDKYGAKRVHLLVCASNAACVFIGQAIDLHHPEIIAYDFAKETMVARLVIKNNGKTNVLGLPS</sequence>
<keyword evidence="2" id="KW-0540">Nuclease</keyword>
<dbReference type="InterPro" id="IPR040836">
    <property type="entry name" value="SAVED"/>
</dbReference>
<accession>A0A1Z9YVP9</accession>